<evidence type="ECO:0000259" key="3">
    <source>
        <dbReference type="Pfam" id="PF13863"/>
    </source>
</evidence>
<dbReference type="Pfam" id="PF13863">
    <property type="entry name" value="DUF4200"/>
    <property type="match status" value="1"/>
</dbReference>
<evidence type="ECO:0000313" key="4">
    <source>
        <dbReference type="EMBL" id="CAF0890897.1"/>
    </source>
</evidence>
<dbReference type="PANTHER" id="PTHR21683">
    <property type="entry name" value="COILED-COIL DOMAIN-CONTAINING PROTEIN 42 LIKE-2-LIKE-RELATED"/>
    <property type="match status" value="1"/>
</dbReference>
<dbReference type="GO" id="GO:0005856">
    <property type="term" value="C:cytoskeleton"/>
    <property type="evidence" value="ECO:0007669"/>
    <property type="project" value="UniProtKB-ARBA"/>
</dbReference>
<dbReference type="PANTHER" id="PTHR21683:SF18">
    <property type="entry name" value="COILED-COIL DOMAIN-CONTAINING PROTEIN 42 HOMOLOG"/>
    <property type="match status" value="1"/>
</dbReference>
<protein>
    <recommendedName>
        <fullName evidence="3">DUF4200 domain-containing protein</fullName>
    </recommendedName>
</protein>
<comment type="caution">
    <text evidence="4">The sequence shown here is derived from an EMBL/GenBank/DDBJ whole genome shotgun (WGS) entry which is preliminary data.</text>
</comment>
<organism evidence="4 5">
    <name type="scientific">Brachionus calyciflorus</name>
    <dbReference type="NCBI Taxonomy" id="104777"/>
    <lineage>
        <taxon>Eukaryota</taxon>
        <taxon>Metazoa</taxon>
        <taxon>Spiralia</taxon>
        <taxon>Gnathifera</taxon>
        <taxon>Rotifera</taxon>
        <taxon>Eurotatoria</taxon>
        <taxon>Monogononta</taxon>
        <taxon>Pseudotrocha</taxon>
        <taxon>Ploima</taxon>
        <taxon>Brachionidae</taxon>
        <taxon>Brachionus</taxon>
    </lineage>
</organism>
<keyword evidence="1 2" id="KW-0175">Coiled coil</keyword>
<evidence type="ECO:0000256" key="1">
    <source>
        <dbReference type="ARBA" id="ARBA00023054"/>
    </source>
</evidence>
<dbReference type="InterPro" id="IPR025252">
    <property type="entry name" value="DUF4200"/>
</dbReference>
<dbReference type="Proteomes" id="UP000663879">
    <property type="component" value="Unassembled WGS sequence"/>
</dbReference>
<dbReference type="AlphaFoldDB" id="A0A813YYN9"/>
<name>A0A813YYN9_9BILA</name>
<gene>
    <name evidence="4" type="ORF">OXX778_LOCUS10905</name>
</gene>
<sequence length="359" mass="42652">MTMAISEQDNEMVRNLIRKNIISLINDKQQEVENPKKIFLTQFNEKEDEDGVTEIKQLNTGKTGVLKEGLEFKLQRNILAKYRFDEDKVTKALSTKRQEFENRINICQEKHANLLVKQEKNQQLIKQYSQFINEKEAIRKRAIAKYQTELKLRLQKMLEYDILMKQLEEVKQKHDIYTKKVENNKKYKNFLSKVIEMLPENYLEAGESKYTSLMMRHQTLYDTNLDLFKNLISNSDKLKVLRNQLERLVIDHNSNKMTFNSKLGELMQLKEEIELSNSRAEESLLKDGDKKRERVLEMSRVMWGIDNLAEKSFDKRRYANKPLESMNVFEKLECIKSYISKTQDIYKMVKNLEQAKTPV</sequence>
<accession>A0A813YYN9</accession>
<dbReference type="EMBL" id="CAJNOC010001783">
    <property type="protein sequence ID" value="CAF0890897.1"/>
    <property type="molecule type" value="Genomic_DNA"/>
</dbReference>
<evidence type="ECO:0000313" key="5">
    <source>
        <dbReference type="Proteomes" id="UP000663879"/>
    </source>
</evidence>
<dbReference type="OrthoDB" id="2134857at2759"/>
<proteinExistence type="predicted"/>
<evidence type="ECO:0000256" key="2">
    <source>
        <dbReference type="SAM" id="Coils"/>
    </source>
</evidence>
<dbReference type="InterPro" id="IPR051147">
    <property type="entry name" value="CFAP_domain-containing"/>
</dbReference>
<keyword evidence="5" id="KW-1185">Reference proteome</keyword>
<reference evidence="4" key="1">
    <citation type="submission" date="2021-02" db="EMBL/GenBank/DDBJ databases">
        <authorList>
            <person name="Nowell W R."/>
        </authorList>
    </citation>
    <scope>NUCLEOTIDE SEQUENCE</scope>
    <source>
        <strain evidence="4">Ploen Becks lab</strain>
    </source>
</reference>
<feature type="domain" description="DUF4200" evidence="3">
    <location>
        <begin position="87"/>
        <end position="196"/>
    </location>
</feature>
<feature type="coiled-coil region" evidence="2">
    <location>
        <begin position="121"/>
        <end position="180"/>
    </location>
</feature>